<protein>
    <recommendedName>
        <fullName evidence="3">Bacteriocin</fullName>
    </recommendedName>
</protein>
<gene>
    <name evidence="1" type="ORF">QP235_09050</name>
</gene>
<evidence type="ECO:0008006" key="3">
    <source>
        <dbReference type="Google" id="ProtNLM"/>
    </source>
</evidence>
<organism evidence="1 2">
    <name type="scientific">Lactobacillus crispatus</name>
    <dbReference type="NCBI Taxonomy" id="47770"/>
    <lineage>
        <taxon>Bacteria</taxon>
        <taxon>Bacillati</taxon>
        <taxon>Bacillota</taxon>
        <taxon>Bacilli</taxon>
        <taxon>Lactobacillales</taxon>
        <taxon>Lactobacillaceae</taxon>
        <taxon>Lactobacillus</taxon>
    </lineage>
</organism>
<comment type="caution">
    <text evidence="1">The sequence shown here is derived from an EMBL/GenBank/DDBJ whole genome shotgun (WGS) entry which is preliminary data.</text>
</comment>
<evidence type="ECO:0000313" key="2">
    <source>
        <dbReference type="Proteomes" id="UP001230300"/>
    </source>
</evidence>
<accession>A0AAW6XEY9</accession>
<dbReference type="Proteomes" id="UP001230300">
    <property type="component" value="Unassembled WGS sequence"/>
</dbReference>
<dbReference type="AlphaFoldDB" id="A0AAW6XEY9"/>
<dbReference type="RefSeq" id="WP_180947812.1">
    <property type="nucleotide sequence ID" value="NZ_JASOGN010000041.1"/>
</dbReference>
<dbReference type="EMBL" id="JASOGN010000041">
    <property type="protein sequence ID" value="MDK6503310.1"/>
    <property type="molecule type" value="Genomic_DNA"/>
</dbReference>
<evidence type="ECO:0000313" key="1">
    <source>
        <dbReference type="EMBL" id="MDK6503310.1"/>
    </source>
</evidence>
<sequence length="49" mass="5388">MKKLNEKELVEVKGGFIGGVADPNGSFLSLEILKSIKNKIVLIGREFLD</sequence>
<reference evidence="1" key="1">
    <citation type="submission" date="2023-05" db="EMBL/GenBank/DDBJ databases">
        <title>Cataloging the Phylogenetic Diversity of Human Bladder Bacteria.</title>
        <authorList>
            <person name="Du J."/>
        </authorList>
    </citation>
    <scope>NUCLEOTIDE SEQUENCE</scope>
    <source>
        <strain evidence="1">UMB9226</strain>
    </source>
</reference>
<proteinExistence type="predicted"/>
<name>A0AAW6XEY9_9LACO</name>